<reference evidence="1" key="1">
    <citation type="submission" date="2018-11" db="EMBL/GenBank/DDBJ databases">
        <authorList>
            <consortium name="Pathogen Informatics"/>
        </authorList>
    </citation>
    <scope>NUCLEOTIDE SEQUENCE</scope>
</reference>
<protein>
    <submittedName>
        <fullName evidence="1">Uncharacterized protein</fullName>
    </submittedName>
</protein>
<dbReference type="EMBL" id="CAAALY010023637">
    <property type="protein sequence ID" value="VEL15156.1"/>
    <property type="molecule type" value="Genomic_DNA"/>
</dbReference>
<proteinExistence type="predicted"/>
<dbReference type="AlphaFoldDB" id="A0A3S5CK83"/>
<accession>A0A3S5CK83</accession>
<name>A0A3S5CK83_9PLAT</name>
<keyword evidence="2" id="KW-1185">Reference proteome</keyword>
<comment type="caution">
    <text evidence="1">The sequence shown here is derived from an EMBL/GenBank/DDBJ whole genome shotgun (WGS) entry which is preliminary data.</text>
</comment>
<evidence type="ECO:0000313" key="2">
    <source>
        <dbReference type="Proteomes" id="UP000784294"/>
    </source>
</evidence>
<organism evidence="1 2">
    <name type="scientific">Protopolystoma xenopodis</name>
    <dbReference type="NCBI Taxonomy" id="117903"/>
    <lineage>
        <taxon>Eukaryota</taxon>
        <taxon>Metazoa</taxon>
        <taxon>Spiralia</taxon>
        <taxon>Lophotrochozoa</taxon>
        <taxon>Platyhelminthes</taxon>
        <taxon>Monogenea</taxon>
        <taxon>Polyopisthocotylea</taxon>
        <taxon>Polystomatidea</taxon>
        <taxon>Polystomatidae</taxon>
        <taxon>Protopolystoma</taxon>
    </lineage>
</organism>
<feature type="non-terminal residue" evidence="1">
    <location>
        <position position="1"/>
    </location>
</feature>
<gene>
    <name evidence="1" type="ORF">PXEA_LOCUS8596</name>
</gene>
<dbReference type="Proteomes" id="UP000784294">
    <property type="component" value="Unassembled WGS sequence"/>
</dbReference>
<sequence length="205" mass="22241">MPIHEDVIGEAAAEADEFNEVTSSDDDLLAPSLPSKVVAFPIGTNINLVNEEGDESRLRIAGKTETEEEKDLLATLASSSMRVSIVSLLPDQLVELQTAAQGLVDQLDKRMPEIDTLVSHLLEQVRLYQMGDGGDDHPKISLAAGVTLEESDLTKGALVALHEARGLQTVWMQLRGLLSQRVTSLTSAIDAVSRNFWPLISQLQS</sequence>
<evidence type="ECO:0000313" key="1">
    <source>
        <dbReference type="EMBL" id="VEL15156.1"/>
    </source>
</evidence>